<accession>A0ABM1S6E8</accession>
<dbReference type="InterPro" id="IPR036034">
    <property type="entry name" value="PDZ_sf"/>
</dbReference>
<gene>
    <name evidence="7" type="primary">LOC111085342</name>
</gene>
<evidence type="ECO:0000313" key="7">
    <source>
        <dbReference type="RefSeq" id="XP_022239203.1"/>
    </source>
</evidence>
<evidence type="ECO:0000256" key="3">
    <source>
        <dbReference type="ARBA" id="ARBA00023273"/>
    </source>
</evidence>
<proteinExistence type="predicted"/>
<evidence type="ECO:0000256" key="4">
    <source>
        <dbReference type="SAM" id="MobiDB-lite"/>
    </source>
</evidence>
<dbReference type="PANTHER" id="PTHR23116">
    <property type="entry name" value="PDZ DOMAIN CONTAINING WHIRLIN AND HARMONIN-RELATED"/>
    <property type="match status" value="1"/>
</dbReference>
<protein>
    <submittedName>
        <fullName evidence="7">Whirlin-like</fullName>
    </submittedName>
</protein>
<dbReference type="InterPro" id="IPR001478">
    <property type="entry name" value="PDZ"/>
</dbReference>
<dbReference type="RefSeq" id="XP_022239203.1">
    <property type="nucleotide sequence ID" value="XM_022383495.1"/>
</dbReference>
<dbReference type="Gene3D" id="2.30.42.10">
    <property type="match status" value="1"/>
</dbReference>
<comment type="subcellular location">
    <subcellularLocation>
        <location evidence="1">Cell projection</location>
    </subcellularLocation>
</comment>
<keyword evidence="6" id="KW-1185">Reference proteome</keyword>
<dbReference type="SMART" id="SM00228">
    <property type="entry name" value="PDZ"/>
    <property type="match status" value="1"/>
</dbReference>
<feature type="domain" description="PDZ" evidence="5">
    <location>
        <begin position="100"/>
        <end position="182"/>
    </location>
</feature>
<keyword evidence="2" id="KW-0677">Repeat</keyword>
<feature type="compositionally biased region" description="Low complexity" evidence="4">
    <location>
        <begin position="31"/>
        <end position="55"/>
    </location>
</feature>
<keyword evidence="3" id="KW-0966">Cell projection</keyword>
<evidence type="ECO:0000313" key="6">
    <source>
        <dbReference type="Proteomes" id="UP000694941"/>
    </source>
</evidence>
<feature type="non-terminal residue" evidence="7">
    <location>
        <position position="227"/>
    </location>
</feature>
<dbReference type="GeneID" id="111085342"/>
<organism evidence="6 7">
    <name type="scientific">Limulus polyphemus</name>
    <name type="common">Atlantic horseshoe crab</name>
    <dbReference type="NCBI Taxonomy" id="6850"/>
    <lineage>
        <taxon>Eukaryota</taxon>
        <taxon>Metazoa</taxon>
        <taxon>Ecdysozoa</taxon>
        <taxon>Arthropoda</taxon>
        <taxon>Chelicerata</taxon>
        <taxon>Merostomata</taxon>
        <taxon>Xiphosura</taxon>
        <taxon>Limulidae</taxon>
        <taxon>Limulus</taxon>
    </lineage>
</organism>
<feature type="region of interest" description="Disordered" evidence="4">
    <location>
        <begin position="24"/>
        <end position="66"/>
    </location>
</feature>
<dbReference type="InterPro" id="IPR051844">
    <property type="entry name" value="USH2_Complex_Protein"/>
</dbReference>
<evidence type="ECO:0000259" key="5">
    <source>
        <dbReference type="PROSITE" id="PS50106"/>
    </source>
</evidence>
<dbReference type="Proteomes" id="UP000694941">
    <property type="component" value="Unplaced"/>
</dbReference>
<dbReference type="SUPFAM" id="SSF50156">
    <property type="entry name" value="PDZ domain-like"/>
    <property type="match status" value="1"/>
</dbReference>
<dbReference type="PROSITE" id="PS50106">
    <property type="entry name" value="PDZ"/>
    <property type="match status" value="1"/>
</dbReference>
<evidence type="ECO:0000256" key="2">
    <source>
        <dbReference type="ARBA" id="ARBA00022737"/>
    </source>
</evidence>
<sequence length="227" mass="24845">MSIWRGGSESQDIADYSTELLHVPRTEVTMSTTSRPSGSRRSSPRGSLRYRSPSPANSSNHIGGSPYQETTLVEELMASTITDNVVRPNSPQTDLVRRVTVKLSRHPDDEIGLGLSGGKENDERIFVSSVMQNGAADRAGLSVGDQIIALNNISINNFTLQEVLHILYSTSRKVQLTVIPSRGPGNIHSVDPHHYLWVDSEGRPVSPPLDFLYDSSYRCGLGDGVRT</sequence>
<evidence type="ECO:0000256" key="1">
    <source>
        <dbReference type="ARBA" id="ARBA00004316"/>
    </source>
</evidence>
<dbReference type="Pfam" id="PF00595">
    <property type="entry name" value="PDZ"/>
    <property type="match status" value="1"/>
</dbReference>
<dbReference type="CDD" id="cd00136">
    <property type="entry name" value="PDZ_canonical"/>
    <property type="match status" value="1"/>
</dbReference>
<feature type="compositionally biased region" description="Polar residues" evidence="4">
    <location>
        <begin position="56"/>
        <end position="66"/>
    </location>
</feature>
<dbReference type="PANTHER" id="PTHR23116:SF29">
    <property type="entry name" value="PDZ DOMAIN-CONTAINING PROTEIN 7"/>
    <property type="match status" value="1"/>
</dbReference>
<name>A0ABM1S6E8_LIMPO</name>
<reference evidence="7" key="1">
    <citation type="submission" date="2025-08" db="UniProtKB">
        <authorList>
            <consortium name="RefSeq"/>
        </authorList>
    </citation>
    <scope>IDENTIFICATION</scope>
    <source>
        <tissue evidence="7">Muscle</tissue>
    </source>
</reference>